<keyword evidence="2" id="KW-1185">Reference proteome</keyword>
<evidence type="ECO:0000313" key="1">
    <source>
        <dbReference type="EMBL" id="QOX64305.1"/>
    </source>
</evidence>
<name>A0ACD1ADT7_9FIRM</name>
<sequence length="165" mass="19354">MDRDILEQLYVRNYNSALLYTLSLCHSRETAEDIVSEAFVKAYLSLSDEHTSFQYWLLRVCKNLWIDLLRRRKRISDDPHALHHIADGTTPEKNLLREEGNAILYECIQRLPDSDQELLVLHYFSNLQLKEIARMLGATPGSIKTRMFRARKNLKQIIEESGYDI</sequence>
<accession>A0ACD1ADT7</accession>
<reference evidence="1" key="1">
    <citation type="submission" date="2019-08" db="EMBL/GenBank/DDBJ databases">
        <title>Genome sequence of Clostridiales bacterium MT110.</title>
        <authorList>
            <person name="Cao J."/>
        </authorList>
    </citation>
    <scope>NUCLEOTIDE SEQUENCE</scope>
    <source>
        <strain evidence="1">MT110</strain>
    </source>
</reference>
<proteinExistence type="predicted"/>
<dbReference type="EMBL" id="CP042469">
    <property type="protein sequence ID" value="QOX64305.1"/>
    <property type="molecule type" value="Genomic_DNA"/>
</dbReference>
<protein>
    <submittedName>
        <fullName evidence="1">Sigma-70 family RNA polymerase sigma factor</fullName>
    </submittedName>
</protein>
<gene>
    <name evidence="1" type="ORF">FRZ06_13605</name>
</gene>
<dbReference type="Proteomes" id="UP000594014">
    <property type="component" value="Chromosome"/>
</dbReference>
<organism evidence="1 2">
    <name type="scientific">Anoxybacterium hadale</name>
    <dbReference type="NCBI Taxonomy" id="3408580"/>
    <lineage>
        <taxon>Bacteria</taxon>
        <taxon>Bacillati</taxon>
        <taxon>Bacillota</taxon>
        <taxon>Clostridia</taxon>
        <taxon>Peptostreptococcales</taxon>
        <taxon>Anaerovoracaceae</taxon>
        <taxon>Anoxybacterium</taxon>
    </lineage>
</organism>
<evidence type="ECO:0000313" key="2">
    <source>
        <dbReference type="Proteomes" id="UP000594014"/>
    </source>
</evidence>